<keyword evidence="3" id="KW-1185">Reference proteome</keyword>
<organism evidence="2 3">
    <name type="scientific">Clostridium polyendosporum</name>
    <dbReference type="NCBI Taxonomy" id="69208"/>
    <lineage>
        <taxon>Bacteria</taxon>
        <taxon>Bacillati</taxon>
        <taxon>Bacillota</taxon>
        <taxon>Clostridia</taxon>
        <taxon>Eubacteriales</taxon>
        <taxon>Clostridiaceae</taxon>
        <taxon>Clostridium</taxon>
    </lineage>
</organism>
<feature type="domain" description="Antitoxin SocA-like Panacea" evidence="1">
    <location>
        <begin position="184"/>
        <end position="277"/>
    </location>
</feature>
<dbReference type="InterPro" id="IPR025272">
    <property type="entry name" value="SocA_Panacea"/>
</dbReference>
<dbReference type="RefSeq" id="WP_212903824.1">
    <property type="nucleotide sequence ID" value="NZ_BOPZ01000013.1"/>
</dbReference>
<evidence type="ECO:0000259" key="1">
    <source>
        <dbReference type="Pfam" id="PF13274"/>
    </source>
</evidence>
<name>A0A919VGY4_9CLOT</name>
<accession>A0A919VGY4</accession>
<evidence type="ECO:0000313" key="2">
    <source>
        <dbReference type="EMBL" id="GIM29116.1"/>
    </source>
</evidence>
<dbReference type="EMBL" id="BOPZ01000013">
    <property type="protein sequence ID" value="GIM29116.1"/>
    <property type="molecule type" value="Genomic_DNA"/>
</dbReference>
<dbReference type="Proteomes" id="UP000679179">
    <property type="component" value="Unassembled WGS sequence"/>
</dbReference>
<evidence type="ECO:0000313" key="3">
    <source>
        <dbReference type="Proteomes" id="UP000679179"/>
    </source>
</evidence>
<dbReference type="AlphaFoldDB" id="A0A919VGY4"/>
<dbReference type="Pfam" id="PF13274">
    <property type="entry name" value="SocA_Panacea"/>
    <property type="match status" value="1"/>
</dbReference>
<sequence length="331" mass="39111">MEHLGFCEHCMDEYKYLVHEISKKSILKGEEIDYMGKEAFCSNCGNEIFVSEISDYNLKILYDEYRRRHSIVMVEEIESIINNYCIGKRPLSLLLGWGEHTVSRYLDGDMPTKQYSDILKKVYEDPYYYLDILETGKEKIKVIAYNKSKEAVINLVGEINRDDKIDSVIKYLLIRCEDVTPLALQKLLYYVQSFYYVFTGNFIFKEDCEAWVHGPVYRKVYDRYKKFGYEPIDTEVLGVNTIQLNDVEKSVIESVIKFYSCYSGKVLEQMTHNEKPWILTRAGFSNTDSCNKIIEKDLIIQYFTEIKERYNMINLLDIQKYSRDLFDKISM</sequence>
<protein>
    <recommendedName>
        <fullName evidence="1">Antitoxin SocA-like Panacea domain-containing protein</fullName>
    </recommendedName>
</protein>
<comment type="caution">
    <text evidence="2">The sequence shown here is derived from an EMBL/GenBank/DDBJ whole genome shotgun (WGS) entry which is preliminary data.</text>
</comment>
<proteinExistence type="predicted"/>
<gene>
    <name evidence="2" type="ORF">CPJCM30710_17820</name>
</gene>
<reference evidence="2" key="1">
    <citation type="submission" date="2021-03" db="EMBL/GenBank/DDBJ databases">
        <title>Taxonomic study of Clostridium polyendosporum from meadow-gley soil under rice.</title>
        <authorList>
            <person name="Kobayashi H."/>
            <person name="Tanizawa Y."/>
            <person name="Yagura M."/>
        </authorList>
    </citation>
    <scope>NUCLEOTIDE SEQUENCE</scope>
    <source>
        <strain evidence="2">JCM 30710</strain>
    </source>
</reference>